<dbReference type="Gene3D" id="3.60.21.50">
    <property type="match status" value="1"/>
</dbReference>
<dbReference type="OrthoDB" id="3763at2759"/>
<reference evidence="3" key="1">
    <citation type="submission" date="2022-07" db="EMBL/GenBank/DDBJ databases">
        <title>Genome analysis of Parmales, a sister group of diatoms, reveals the evolutionary specialization of diatoms from phago-mixotrophs to photoautotrophs.</title>
        <authorList>
            <person name="Ban H."/>
            <person name="Sato S."/>
            <person name="Yoshikawa S."/>
            <person name="Kazumasa Y."/>
            <person name="Nakamura Y."/>
            <person name="Ichinomiya M."/>
            <person name="Saitoh K."/>
            <person name="Sato N."/>
            <person name="Blanc-Mathieu R."/>
            <person name="Endo H."/>
            <person name="Kuwata A."/>
            <person name="Ogata H."/>
        </authorList>
    </citation>
    <scope>NUCLEOTIDE SEQUENCE</scope>
</reference>
<dbReference type="GO" id="GO:0006271">
    <property type="term" value="P:DNA strand elongation involved in DNA replication"/>
    <property type="evidence" value="ECO:0007669"/>
    <property type="project" value="TreeGrafter"/>
</dbReference>
<name>A0A9W7FAL6_9STRA</name>
<keyword evidence="4" id="KW-1185">Reference proteome</keyword>
<organism evidence="3 4">
    <name type="scientific">Triparma retinervis</name>
    <dbReference type="NCBI Taxonomy" id="2557542"/>
    <lineage>
        <taxon>Eukaryota</taxon>
        <taxon>Sar</taxon>
        <taxon>Stramenopiles</taxon>
        <taxon>Ochrophyta</taxon>
        <taxon>Bolidophyceae</taxon>
        <taxon>Parmales</taxon>
        <taxon>Triparmaceae</taxon>
        <taxon>Triparma</taxon>
    </lineage>
</organism>
<evidence type="ECO:0000256" key="1">
    <source>
        <dbReference type="ARBA" id="ARBA00006035"/>
    </source>
</evidence>
<evidence type="ECO:0000313" key="3">
    <source>
        <dbReference type="EMBL" id="GMI07369.1"/>
    </source>
</evidence>
<sequence>APTGPDSLPCYPFMDSDPFVIENDDLPHVYFAGECDNFETKVVEGVRLICVPSFEKSQEVVKLNLVTREVEVLSFAL</sequence>
<evidence type="ECO:0000256" key="2">
    <source>
        <dbReference type="ARBA" id="ARBA00022705"/>
    </source>
</evidence>
<accession>A0A9W7FAL6</accession>
<protein>
    <recommendedName>
        <fullName evidence="5">DNA polymerase delta small subunit</fullName>
    </recommendedName>
</protein>
<dbReference type="PANTHER" id="PTHR10416:SF0">
    <property type="entry name" value="DNA POLYMERASE DELTA SUBUNIT 2"/>
    <property type="match status" value="1"/>
</dbReference>
<comment type="caution">
    <text evidence="3">The sequence shown here is derived from an EMBL/GenBank/DDBJ whole genome shotgun (WGS) entry which is preliminary data.</text>
</comment>
<dbReference type="EMBL" id="BRXZ01000204">
    <property type="protein sequence ID" value="GMI07369.1"/>
    <property type="molecule type" value="Genomic_DNA"/>
</dbReference>
<proteinExistence type="inferred from homology"/>
<gene>
    <name evidence="3" type="ORF">TrRE_jg3347</name>
</gene>
<dbReference type="GO" id="GO:0043625">
    <property type="term" value="C:delta DNA polymerase complex"/>
    <property type="evidence" value="ECO:0007669"/>
    <property type="project" value="TreeGrafter"/>
</dbReference>
<evidence type="ECO:0008006" key="5">
    <source>
        <dbReference type="Google" id="ProtNLM"/>
    </source>
</evidence>
<dbReference type="Proteomes" id="UP001165082">
    <property type="component" value="Unassembled WGS sequence"/>
</dbReference>
<dbReference type="InterPro" id="IPR024826">
    <property type="entry name" value="DNA_pol_delta/II_ssu"/>
</dbReference>
<dbReference type="PANTHER" id="PTHR10416">
    <property type="entry name" value="DNA POLYMERASE DELTA SUBUNIT 2"/>
    <property type="match status" value="1"/>
</dbReference>
<feature type="non-terminal residue" evidence="3">
    <location>
        <position position="1"/>
    </location>
</feature>
<keyword evidence="2" id="KW-0235">DNA replication</keyword>
<comment type="similarity">
    <text evidence="1">Belongs to the DNA polymerase delta/II small subunit family.</text>
</comment>
<evidence type="ECO:0000313" key="4">
    <source>
        <dbReference type="Proteomes" id="UP001165082"/>
    </source>
</evidence>
<dbReference type="AlphaFoldDB" id="A0A9W7FAL6"/>